<dbReference type="GeneID" id="42025858"/>
<accession>X0KB19</accession>
<reference evidence="1" key="1">
    <citation type="submission" date="2011-11" db="EMBL/GenBank/DDBJ databases">
        <title>The Genome Sequence of Fusarium oxysporum II5.</title>
        <authorList>
            <consortium name="The Broad Institute Genome Sequencing Platform"/>
            <person name="Ma L.-J."/>
            <person name="Gale L.R."/>
            <person name="Schwartz D.C."/>
            <person name="Zhou S."/>
            <person name="Corby-Kistler H."/>
            <person name="Young S.K."/>
            <person name="Zeng Q."/>
            <person name="Gargeya S."/>
            <person name="Fitzgerald M."/>
            <person name="Haas B."/>
            <person name="Abouelleil A."/>
            <person name="Alvarado L."/>
            <person name="Arachchi H.M."/>
            <person name="Berlin A."/>
            <person name="Brown A."/>
            <person name="Chapman S.B."/>
            <person name="Chen Z."/>
            <person name="Dunbar C."/>
            <person name="Freedman E."/>
            <person name="Gearin G."/>
            <person name="Goldberg J."/>
            <person name="Griggs A."/>
            <person name="Gujja S."/>
            <person name="Heiman D."/>
            <person name="Howarth C."/>
            <person name="Larson L."/>
            <person name="Lui A."/>
            <person name="MacDonald P.J.P."/>
            <person name="Montmayeur A."/>
            <person name="Murphy C."/>
            <person name="Neiman D."/>
            <person name="Pearson M."/>
            <person name="Priest M."/>
            <person name="Roberts A."/>
            <person name="Saif S."/>
            <person name="Shea T."/>
            <person name="Shenoy N."/>
            <person name="Sisk P."/>
            <person name="Stolte C."/>
            <person name="Sykes S."/>
            <person name="Wortman J."/>
            <person name="Nusbaum C."/>
            <person name="Birren B."/>
        </authorList>
    </citation>
    <scope>NUCLEOTIDE SEQUENCE [LARGE SCALE GENOMIC DNA]</scope>
    <source>
        <strain evidence="1">54006</strain>
    </source>
</reference>
<dbReference type="EMBL" id="JH658272">
    <property type="protein sequence ID" value="EXM10703.1"/>
    <property type="molecule type" value="Genomic_DNA"/>
</dbReference>
<reference evidence="1" key="2">
    <citation type="submission" date="2012-05" db="EMBL/GenBank/DDBJ databases">
        <title>The Genome Annotation of Fusarium oxysporum II5.</title>
        <authorList>
            <consortium name="The Broad Institute Genomics Platform"/>
            <person name="Ma L.-J."/>
            <person name="Corby-Kistler H."/>
            <person name="Broz K."/>
            <person name="Gale L.R."/>
            <person name="Jonkers W."/>
            <person name="O'Donnell K."/>
            <person name="Ploetz R."/>
            <person name="Steinberg C."/>
            <person name="Schwartz D.C."/>
            <person name="VanEtten H."/>
            <person name="Zhou S."/>
            <person name="Young S.K."/>
            <person name="Zeng Q."/>
            <person name="Gargeya S."/>
            <person name="Fitzgerald M."/>
            <person name="Abouelleil A."/>
            <person name="Alvarado L."/>
            <person name="Chapman S.B."/>
            <person name="Gainer-Dewar J."/>
            <person name="Goldberg J."/>
            <person name="Griggs A."/>
            <person name="Gujja S."/>
            <person name="Hansen M."/>
            <person name="Howarth C."/>
            <person name="Imamovic A."/>
            <person name="Ireland A."/>
            <person name="Larimer J."/>
            <person name="McCowan C."/>
            <person name="Murphy C."/>
            <person name="Pearson M."/>
            <person name="Poon T.W."/>
            <person name="Priest M."/>
            <person name="Roberts A."/>
            <person name="Saif S."/>
            <person name="Shea T."/>
            <person name="Sykes S."/>
            <person name="Wortman J."/>
            <person name="Nusbaum C."/>
            <person name="Birren B."/>
        </authorList>
    </citation>
    <scope>NUCLEOTIDE SEQUENCE</scope>
    <source>
        <strain evidence="1">54006</strain>
    </source>
</reference>
<dbReference type="RefSeq" id="XP_031072792.1">
    <property type="nucleotide sequence ID" value="XM_031197025.1"/>
</dbReference>
<name>X0KB19_FUSO5</name>
<proteinExistence type="predicted"/>
<gene>
    <name evidence="1" type="ORF">FOIG_00683</name>
</gene>
<protein>
    <submittedName>
        <fullName evidence="1">Uncharacterized protein</fullName>
    </submittedName>
</protein>
<organism evidence="1">
    <name type="scientific">Fusarium odoratissimum (strain NRRL 54006)</name>
    <dbReference type="NCBI Taxonomy" id="1089451"/>
    <lineage>
        <taxon>Eukaryota</taxon>
        <taxon>Fungi</taxon>
        <taxon>Dikarya</taxon>
        <taxon>Ascomycota</taxon>
        <taxon>Pezizomycotina</taxon>
        <taxon>Sordariomycetes</taxon>
        <taxon>Hypocreomycetidae</taxon>
        <taxon>Hypocreales</taxon>
        <taxon>Nectriaceae</taxon>
        <taxon>Fusarium</taxon>
        <taxon>Fusarium oxysporum species complex</taxon>
        <taxon>Fusarium oxysporum f. sp. cubense (strain race 4)</taxon>
    </lineage>
</organism>
<evidence type="ECO:0000313" key="1">
    <source>
        <dbReference type="EMBL" id="EXM10703.1"/>
    </source>
</evidence>
<dbReference type="Proteomes" id="UP000030685">
    <property type="component" value="Unassembled WGS sequence"/>
</dbReference>
<dbReference type="VEuPathDB" id="FungiDB:FOIG_00683"/>
<sequence>MVRDRRCEASLEWVWAMVDIGVGRPDLRGRRQGILMDSSAMALMDWRSIMNVAHSGTNSPYSLCLRSTGTDRGDEWMAWAAREQMATCKVADVLENAASPDPAGMC</sequence>
<dbReference type="HOGENOM" id="CLU_2223403_0_0_1"/>
<dbReference type="AlphaFoldDB" id="X0KB19"/>